<dbReference type="Pfam" id="PF00563">
    <property type="entry name" value="EAL"/>
    <property type="match status" value="1"/>
</dbReference>
<evidence type="ECO:0000313" key="12">
    <source>
        <dbReference type="EMBL" id="SQA60254.1"/>
    </source>
</evidence>
<protein>
    <recommendedName>
        <fullName evidence="2">cyclic-guanylate-specific phosphodiesterase</fullName>
        <ecNumber evidence="2">3.1.4.52</ecNumber>
    </recommendedName>
</protein>
<evidence type="ECO:0000256" key="2">
    <source>
        <dbReference type="ARBA" id="ARBA00012282"/>
    </source>
</evidence>
<evidence type="ECO:0000256" key="9">
    <source>
        <dbReference type="ARBA" id="ARBA00034290"/>
    </source>
</evidence>
<feature type="transmembrane region" description="Helical" evidence="10">
    <location>
        <begin position="12"/>
        <end position="30"/>
    </location>
</feature>
<evidence type="ECO:0000259" key="11">
    <source>
        <dbReference type="PROSITE" id="PS50883"/>
    </source>
</evidence>
<evidence type="ECO:0000256" key="10">
    <source>
        <dbReference type="SAM" id="Phobius"/>
    </source>
</evidence>
<comment type="catalytic activity">
    <reaction evidence="9">
        <text>3',3'-c-di-GMP + H2O = 5'-phosphoguanylyl(3'-&gt;5')guanosine + H(+)</text>
        <dbReference type="Rhea" id="RHEA:24902"/>
        <dbReference type="ChEBI" id="CHEBI:15377"/>
        <dbReference type="ChEBI" id="CHEBI:15378"/>
        <dbReference type="ChEBI" id="CHEBI:58754"/>
        <dbReference type="ChEBI" id="CHEBI:58805"/>
        <dbReference type="EC" id="3.1.4.52"/>
    </reaction>
</comment>
<dbReference type="EMBL" id="UAVL01000001">
    <property type="protein sequence ID" value="SQA60254.1"/>
    <property type="molecule type" value="Genomic_DNA"/>
</dbReference>
<dbReference type="GO" id="GO:0005886">
    <property type="term" value="C:plasma membrane"/>
    <property type="evidence" value="ECO:0007669"/>
    <property type="project" value="UniProtKB-SubCell"/>
</dbReference>
<keyword evidence="3" id="KW-1003">Cell membrane</keyword>
<keyword evidence="5 10" id="KW-0812">Transmembrane</keyword>
<dbReference type="CDD" id="cd01948">
    <property type="entry name" value="EAL"/>
    <property type="match status" value="1"/>
</dbReference>
<keyword evidence="7 10" id="KW-1133">Transmembrane helix</keyword>
<dbReference type="EC" id="3.1.4.52" evidence="2"/>
<dbReference type="InterPro" id="IPR001633">
    <property type="entry name" value="EAL_dom"/>
</dbReference>
<evidence type="ECO:0000256" key="6">
    <source>
        <dbReference type="ARBA" id="ARBA00022801"/>
    </source>
</evidence>
<dbReference type="GO" id="GO:0071111">
    <property type="term" value="F:cyclic-guanylate-specific phosphodiesterase activity"/>
    <property type="evidence" value="ECO:0007669"/>
    <property type="project" value="UniProtKB-EC"/>
</dbReference>
<evidence type="ECO:0000256" key="1">
    <source>
        <dbReference type="ARBA" id="ARBA00004651"/>
    </source>
</evidence>
<dbReference type="RefSeq" id="WP_038258417.1">
    <property type="nucleotide sequence ID" value="NZ_UAVL01000001.1"/>
</dbReference>
<proteinExistence type="predicted"/>
<dbReference type="FunFam" id="3.20.20.450:FF:000001">
    <property type="entry name" value="Cyclic di-GMP phosphodiesterase yahA"/>
    <property type="match status" value="1"/>
</dbReference>
<dbReference type="Pfam" id="PF12792">
    <property type="entry name" value="CSS-motif"/>
    <property type="match status" value="1"/>
</dbReference>
<sequence length="507" mass="56244">MRNAMLSKLVPISLFIFGVFIINLQLWYSARLNSADGARHAAANINAILDEARNATTTALRVAADGCTGEGAYALGTEAALNPHLRTILIFKDGDIWCSSLPGNRVLINEPESIPDDPLKLLPAKDTVNDRPILIYQNAIQHGRVMVTISDSHVREALSTSIHDAGYTLVVGQQMISRSGDVQPVGKNQSTNGIFTSKTYPFSIDWQLPSFFSLGRMWRQGAGLLFFMLVLSVMAAYVARRYLNKTTTPEDNLRKAIANGEIVPFYQPVVNGQTGAIYGVEVLARWKHPKVGFISPVSFIPIAEKSGLIVPLTQSLMNQVAAQMKPIFSKLSDGFHIGINLSASHMNAPSFMDDCLRYQQEFAGANIKLVLEVTEREPLFINKQLVENLNRLHEKGFAIALDDFGTGYSGLSYLNDLSIDYIKIDKSFVGRVNGTEESSKLIDCVIEMARKLSLHIIAEGVETKEQLDYLNRNHITLLQGYYFFKPVTYINLIKILLSKNKEAVIVE</sequence>
<evidence type="ECO:0000256" key="8">
    <source>
        <dbReference type="ARBA" id="ARBA00023136"/>
    </source>
</evidence>
<dbReference type="SUPFAM" id="SSF141868">
    <property type="entry name" value="EAL domain-like"/>
    <property type="match status" value="1"/>
</dbReference>
<gene>
    <name evidence="12" type="primary">ycgG_1</name>
    <name evidence="12" type="ORF">NCTC11967_00433</name>
</gene>
<dbReference type="SMART" id="SM00052">
    <property type="entry name" value="EAL"/>
    <property type="match status" value="1"/>
</dbReference>
<reference evidence="12 13" key="1">
    <citation type="submission" date="2018-06" db="EMBL/GenBank/DDBJ databases">
        <authorList>
            <consortium name="Pathogen Informatics"/>
            <person name="Doyle S."/>
        </authorList>
    </citation>
    <scope>NUCLEOTIDE SEQUENCE [LARGE SCALE GENOMIC DNA]</scope>
    <source>
        <strain evidence="12 13">NCTC11967</strain>
    </source>
</reference>
<evidence type="ECO:0000256" key="5">
    <source>
        <dbReference type="ARBA" id="ARBA00022692"/>
    </source>
</evidence>
<evidence type="ECO:0000256" key="7">
    <source>
        <dbReference type="ARBA" id="ARBA00022989"/>
    </source>
</evidence>
<dbReference type="InterPro" id="IPR050706">
    <property type="entry name" value="Cyclic-di-GMP_PDE-like"/>
</dbReference>
<comment type="caution">
    <text evidence="12">The sequence shown here is derived from an EMBL/GenBank/DDBJ whole genome shotgun (WGS) entry which is preliminary data.</text>
</comment>
<organism evidence="12 13">
    <name type="scientific">Yokenella regensburgei</name>
    <dbReference type="NCBI Taxonomy" id="158877"/>
    <lineage>
        <taxon>Bacteria</taxon>
        <taxon>Pseudomonadati</taxon>
        <taxon>Pseudomonadota</taxon>
        <taxon>Gammaproteobacteria</taxon>
        <taxon>Enterobacterales</taxon>
        <taxon>Enterobacteriaceae</taxon>
        <taxon>Yokenella</taxon>
    </lineage>
</organism>
<dbReference type="Gene3D" id="3.20.20.450">
    <property type="entry name" value="EAL domain"/>
    <property type="match status" value="1"/>
</dbReference>
<evidence type="ECO:0000256" key="4">
    <source>
        <dbReference type="ARBA" id="ARBA00022636"/>
    </source>
</evidence>
<feature type="domain" description="EAL" evidence="11">
    <location>
        <begin position="246"/>
        <end position="500"/>
    </location>
</feature>
<dbReference type="PANTHER" id="PTHR33121">
    <property type="entry name" value="CYCLIC DI-GMP PHOSPHODIESTERASE PDEF"/>
    <property type="match status" value="1"/>
</dbReference>
<evidence type="ECO:0000313" key="13">
    <source>
        <dbReference type="Proteomes" id="UP000251313"/>
    </source>
</evidence>
<keyword evidence="4" id="KW-0973">c-di-GMP</keyword>
<feature type="transmembrane region" description="Helical" evidence="10">
    <location>
        <begin position="221"/>
        <end position="239"/>
    </location>
</feature>
<accession>A0AB38FR98</accession>
<keyword evidence="6" id="KW-0378">Hydrolase</keyword>
<dbReference type="InterPro" id="IPR035919">
    <property type="entry name" value="EAL_sf"/>
</dbReference>
<name>A0AB38FR98_9ENTR</name>
<keyword evidence="8 10" id="KW-0472">Membrane</keyword>
<dbReference type="PROSITE" id="PS50883">
    <property type="entry name" value="EAL"/>
    <property type="match status" value="1"/>
</dbReference>
<dbReference type="AlphaFoldDB" id="A0AB38FR98"/>
<dbReference type="InterPro" id="IPR024744">
    <property type="entry name" value="CSS-motif_dom"/>
</dbReference>
<dbReference type="Proteomes" id="UP000251313">
    <property type="component" value="Unassembled WGS sequence"/>
</dbReference>
<comment type="subcellular location">
    <subcellularLocation>
        <location evidence="1">Cell membrane</location>
        <topology evidence="1">Multi-pass membrane protein</topology>
    </subcellularLocation>
</comment>
<dbReference type="PANTHER" id="PTHR33121:SF81">
    <property type="entry name" value="CYCLIC DI-GMP PHOSPHODIESTERASE PDEB-RELATED"/>
    <property type="match status" value="1"/>
</dbReference>
<evidence type="ECO:0000256" key="3">
    <source>
        <dbReference type="ARBA" id="ARBA00022475"/>
    </source>
</evidence>